<keyword evidence="2" id="KW-0472">Membrane</keyword>
<dbReference type="SUPFAM" id="SSF56954">
    <property type="entry name" value="Outer membrane efflux proteins (OEP)"/>
    <property type="match status" value="1"/>
</dbReference>
<dbReference type="Gene3D" id="1.20.1600.10">
    <property type="entry name" value="Outer membrane efflux proteins (OEP)"/>
    <property type="match status" value="1"/>
</dbReference>
<dbReference type="Pfam" id="PF02321">
    <property type="entry name" value="OEP"/>
    <property type="match status" value="2"/>
</dbReference>
<dbReference type="InterPro" id="IPR003423">
    <property type="entry name" value="OMP_efflux"/>
</dbReference>
<keyword evidence="2" id="KW-0812">Transmembrane</keyword>
<dbReference type="Gene3D" id="2.20.200.10">
    <property type="entry name" value="Outer membrane efflux proteins (OEP)"/>
    <property type="match status" value="1"/>
</dbReference>
<gene>
    <name evidence="3" type="ORF">LMJ30_12525</name>
</gene>
<dbReference type="InterPro" id="IPR010131">
    <property type="entry name" value="MdtP/NodT-like"/>
</dbReference>
<dbReference type="NCBIfam" id="TIGR01845">
    <property type="entry name" value="outer_NodT"/>
    <property type="match status" value="1"/>
</dbReference>
<accession>A0ABS8IV85</accession>
<evidence type="ECO:0000256" key="1">
    <source>
        <dbReference type="ARBA" id="ARBA00007613"/>
    </source>
</evidence>
<dbReference type="EMBL" id="JAJHPV010000013">
    <property type="protein sequence ID" value="MCC6071786.1"/>
    <property type="molecule type" value="Genomic_DNA"/>
</dbReference>
<sequence length="477" mass="49630">MLHRIVLVGAATLLSACRSVPLSSISTPGVAVPAAWSTALQSHGDMPYRTGLTAWWDNFDDPMLTMLVGQALKDNTNVMSAQAALRQARAIRDVAGAALLPALAFSSSAQQSKTGSAGANRVATAGIDASWEADLFGANRYGLRAAEASTNAAVTTLASARLSIAAEVALAYIQLRGTQARLAIARANLGSQRETLQITGWRVQAGLLTALEGEQARAASEQTEAQIPALEANIAQIAHALALLCALPPARLQAQLALARPVPQPRAGIVLSVPAETLRQRPDIATAEHQVRAAMARVDAADALRYPEFRLAGSLGLHAASLTGLASGEVARTILANVAAPLLDGGSRQAQVRAQQAALEQAQLSYREAILAALKDVEDALLALESDRKRLSHLGYAAEAAANAELLARQRYAGGVVDFQVVLDTQRSLLALQDAVASTSADFSASHVRLYKALGGGWSRGHAAGVGPDGAVDGQAQ</sequence>
<evidence type="ECO:0000313" key="4">
    <source>
        <dbReference type="Proteomes" id="UP001198701"/>
    </source>
</evidence>
<evidence type="ECO:0000313" key="3">
    <source>
        <dbReference type="EMBL" id="MCC6071786.1"/>
    </source>
</evidence>
<comment type="caution">
    <text evidence="3">The sequence shown here is derived from an EMBL/GenBank/DDBJ whole genome shotgun (WGS) entry which is preliminary data.</text>
</comment>
<comment type="similarity">
    <text evidence="1 2">Belongs to the outer membrane factor (OMF) (TC 1.B.17) family.</text>
</comment>
<protein>
    <submittedName>
        <fullName evidence="3">Efflux transporter outer membrane subunit</fullName>
    </submittedName>
</protein>
<comment type="subcellular location">
    <subcellularLocation>
        <location evidence="2">Cell membrane</location>
        <topology evidence="2">Lipid-anchor</topology>
    </subcellularLocation>
</comment>
<keyword evidence="2" id="KW-0449">Lipoprotein</keyword>
<dbReference type="PANTHER" id="PTHR30203:SF25">
    <property type="entry name" value="OUTER MEMBRANE PROTEIN-RELATED"/>
    <property type="match status" value="1"/>
</dbReference>
<dbReference type="PROSITE" id="PS51257">
    <property type="entry name" value="PROKAR_LIPOPROTEIN"/>
    <property type="match status" value="1"/>
</dbReference>
<keyword evidence="4" id="KW-1185">Reference proteome</keyword>
<dbReference type="RefSeq" id="WP_229432672.1">
    <property type="nucleotide sequence ID" value="NZ_JAJHPV010000013.1"/>
</dbReference>
<keyword evidence="2" id="KW-0564">Palmitate</keyword>
<dbReference type="Proteomes" id="UP001198701">
    <property type="component" value="Unassembled WGS sequence"/>
</dbReference>
<evidence type="ECO:0000256" key="2">
    <source>
        <dbReference type="RuleBase" id="RU362097"/>
    </source>
</evidence>
<reference evidence="3 4" key="1">
    <citation type="submission" date="2021-11" db="EMBL/GenBank/DDBJ databases">
        <authorList>
            <person name="Huq M.A."/>
        </authorList>
    </citation>
    <scope>NUCLEOTIDE SEQUENCE [LARGE SCALE GENOMIC DNA]</scope>
    <source>
        <strain evidence="3 4">MAHUQ-52</strain>
    </source>
</reference>
<name>A0ABS8IV85_9BURK</name>
<dbReference type="PANTHER" id="PTHR30203">
    <property type="entry name" value="OUTER MEMBRANE CATION EFFLUX PROTEIN"/>
    <property type="match status" value="1"/>
</dbReference>
<proteinExistence type="inferred from homology"/>
<keyword evidence="2" id="KW-1134">Transmembrane beta strand</keyword>
<organism evidence="3 4">
    <name type="scientific">Massilia agrisoli</name>
    <dbReference type="NCBI Taxonomy" id="2892444"/>
    <lineage>
        <taxon>Bacteria</taxon>
        <taxon>Pseudomonadati</taxon>
        <taxon>Pseudomonadota</taxon>
        <taxon>Betaproteobacteria</taxon>
        <taxon>Burkholderiales</taxon>
        <taxon>Oxalobacteraceae</taxon>
        <taxon>Telluria group</taxon>
        <taxon>Massilia</taxon>
    </lineage>
</organism>